<feature type="compositionally biased region" description="Polar residues" evidence="1">
    <location>
        <begin position="35"/>
        <end position="46"/>
    </location>
</feature>
<feature type="compositionally biased region" description="Basic residues" evidence="1">
    <location>
        <begin position="48"/>
        <end position="58"/>
    </location>
</feature>
<protein>
    <submittedName>
        <fullName evidence="3">Uncharacterized protein</fullName>
    </submittedName>
</protein>
<evidence type="ECO:0000313" key="3">
    <source>
        <dbReference type="WBParaSite" id="Pan_g7647.t1"/>
    </source>
</evidence>
<reference evidence="2" key="1">
    <citation type="journal article" date="2013" name="Genetics">
        <title>The draft genome and transcriptome of Panagrellus redivivus are shaped by the harsh demands of a free-living lifestyle.</title>
        <authorList>
            <person name="Srinivasan J."/>
            <person name="Dillman A.R."/>
            <person name="Macchietto M.G."/>
            <person name="Heikkinen L."/>
            <person name="Lakso M."/>
            <person name="Fracchia K.M."/>
            <person name="Antoshechkin I."/>
            <person name="Mortazavi A."/>
            <person name="Wong G."/>
            <person name="Sternberg P.W."/>
        </authorList>
    </citation>
    <scope>NUCLEOTIDE SEQUENCE [LARGE SCALE GENOMIC DNA]</scope>
    <source>
        <strain evidence="2">MT8872</strain>
    </source>
</reference>
<name>A0A7E4W5K0_PANRE</name>
<organism evidence="2 3">
    <name type="scientific">Panagrellus redivivus</name>
    <name type="common">Microworm</name>
    <dbReference type="NCBI Taxonomy" id="6233"/>
    <lineage>
        <taxon>Eukaryota</taxon>
        <taxon>Metazoa</taxon>
        <taxon>Ecdysozoa</taxon>
        <taxon>Nematoda</taxon>
        <taxon>Chromadorea</taxon>
        <taxon>Rhabditida</taxon>
        <taxon>Tylenchina</taxon>
        <taxon>Panagrolaimomorpha</taxon>
        <taxon>Panagrolaimoidea</taxon>
        <taxon>Panagrolaimidae</taxon>
        <taxon>Panagrellus</taxon>
    </lineage>
</organism>
<dbReference type="AlphaFoldDB" id="A0A7E4W5K0"/>
<dbReference type="Proteomes" id="UP000492821">
    <property type="component" value="Unassembled WGS sequence"/>
</dbReference>
<evidence type="ECO:0000256" key="1">
    <source>
        <dbReference type="SAM" id="MobiDB-lite"/>
    </source>
</evidence>
<dbReference type="WBParaSite" id="Pan_g7647.t1">
    <property type="protein sequence ID" value="Pan_g7647.t1"/>
    <property type="gene ID" value="Pan_g7647"/>
</dbReference>
<reference evidence="3" key="2">
    <citation type="submission" date="2020-10" db="UniProtKB">
        <authorList>
            <consortium name="WormBaseParasite"/>
        </authorList>
    </citation>
    <scope>IDENTIFICATION</scope>
</reference>
<accession>A0A7E4W5K0</accession>
<proteinExistence type="predicted"/>
<feature type="region of interest" description="Disordered" evidence="1">
    <location>
        <begin position="27"/>
        <end position="64"/>
    </location>
</feature>
<keyword evidence="2" id="KW-1185">Reference proteome</keyword>
<sequence length="122" mass="13514">MFDMVSNGHTDKRVDFKRFRECASFQIGHNVPLQKGSTPHGQTDNSRGPKRPKAHHPFGPRTPLTTSHVLRLQKRCLYSAASPPISVVVCCVGCLREEGTNEPNPILAVPRVTEGRALLPFD</sequence>
<evidence type="ECO:0000313" key="2">
    <source>
        <dbReference type="Proteomes" id="UP000492821"/>
    </source>
</evidence>